<dbReference type="Pfam" id="PF24883">
    <property type="entry name" value="NPHP3_N"/>
    <property type="match status" value="1"/>
</dbReference>
<evidence type="ECO:0000313" key="4">
    <source>
        <dbReference type="Proteomes" id="UP000235371"/>
    </source>
</evidence>
<dbReference type="PANTHER" id="PTHR10039">
    <property type="entry name" value="AMELOGENIN"/>
    <property type="match status" value="1"/>
</dbReference>
<keyword evidence="4" id="KW-1185">Reference proteome</keyword>
<accession>A0A2J6T9B4</accession>
<dbReference type="RefSeq" id="XP_024736496.1">
    <property type="nucleotide sequence ID" value="XM_024886856.1"/>
</dbReference>
<dbReference type="CDD" id="cd00267">
    <property type="entry name" value="ABC_ATPase"/>
    <property type="match status" value="1"/>
</dbReference>
<dbReference type="InParanoid" id="A0A2J6T9B4"/>
<dbReference type="InterPro" id="IPR056884">
    <property type="entry name" value="NPHP3-like_N"/>
</dbReference>
<dbReference type="OrthoDB" id="443402at2759"/>
<gene>
    <name evidence="3" type="ORF">K444DRAFT_663675</name>
</gene>
<protein>
    <recommendedName>
        <fullName evidence="2">Nephrocystin 3-like N-terminal domain-containing protein</fullName>
    </recommendedName>
</protein>
<organism evidence="3 4">
    <name type="scientific">Hyaloscypha bicolor E</name>
    <dbReference type="NCBI Taxonomy" id="1095630"/>
    <lineage>
        <taxon>Eukaryota</taxon>
        <taxon>Fungi</taxon>
        <taxon>Dikarya</taxon>
        <taxon>Ascomycota</taxon>
        <taxon>Pezizomycotina</taxon>
        <taxon>Leotiomycetes</taxon>
        <taxon>Helotiales</taxon>
        <taxon>Hyaloscyphaceae</taxon>
        <taxon>Hyaloscypha</taxon>
        <taxon>Hyaloscypha bicolor</taxon>
    </lineage>
</organism>
<dbReference type="EMBL" id="KZ613813">
    <property type="protein sequence ID" value="PMD59592.1"/>
    <property type="molecule type" value="Genomic_DNA"/>
</dbReference>
<evidence type="ECO:0000313" key="3">
    <source>
        <dbReference type="EMBL" id="PMD59592.1"/>
    </source>
</evidence>
<proteinExistence type="predicted"/>
<feature type="non-terminal residue" evidence="3">
    <location>
        <position position="233"/>
    </location>
</feature>
<evidence type="ECO:0000259" key="2">
    <source>
        <dbReference type="Pfam" id="PF24883"/>
    </source>
</evidence>
<dbReference type="STRING" id="1095630.A0A2J6T9B4"/>
<keyword evidence="1" id="KW-0677">Repeat</keyword>
<dbReference type="PANTHER" id="PTHR10039:SF5">
    <property type="entry name" value="NACHT DOMAIN-CONTAINING PROTEIN"/>
    <property type="match status" value="1"/>
</dbReference>
<dbReference type="Proteomes" id="UP000235371">
    <property type="component" value="Unassembled WGS sequence"/>
</dbReference>
<reference evidence="3 4" key="1">
    <citation type="submission" date="2016-04" db="EMBL/GenBank/DDBJ databases">
        <title>A degradative enzymes factory behind the ericoid mycorrhizal symbiosis.</title>
        <authorList>
            <consortium name="DOE Joint Genome Institute"/>
            <person name="Martino E."/>
            <person name="Morin E."/>
            <person name="Grelet G."/>
            <person name="Kuo A."/>
            <person name="Kohler A."/>
            <person name="Daghino S."/>
            <person name="Barry K."/>
            <person name="Choi C."/>
            <person name="Cichocki N."/>
            <person name="Clum A."/>
            <person name="Copeland A."/>
            <person name="Hainaut M."/>
            <person name="Haridas S."/>
            <person name="Labutti K."/>
            <person name="Lindquist E."/>
            <person name="Lipzen A."/>
            <person name="Khouja H.-R."/>
            <person name="Murat C."/>
            <person name="Ohm R."/>
            <person name="Olson A."/>
            <person name="Spatafora J."/>
            <person name="Veneault-Fourrey C."/>
            <person name="Henrissat B."/>
            <person name="Grigoriev I."/>
            <person name="Martin F."/>
            <person name="Perotto S."/>
        </authorList>
    </citation>
    <scope>NUCLEOTIDE SEQUENCE [LARGE SCALE GENOMIC DNA]</scope>
    <source>
        <strain evidence="3 4">E</strain>
    </source>
</reference>
<feature type="domain" description="Nephrocystin 3-like N-terminal" evidence="2">
    <location>
        <begin position="111"/>
        <end position="225"/>
    </location>
</feature>
<name>A0A2J6T9B4_9HELO</name>
<sequence length="233" mass="26861">MKDSHSAQSSMRGYTEGLGETFLKYIEESKRWQADLINEIHRDQSSATERGISAAVSHPHATGREKRLEQKLIDLLYFPETSDRENRIVVAHKKTFRWIYSDPDSGGTPWPSFTKWLQSGSGLYWITGKAGSGKSTLMKFIYNNDLTFDNLRAWRLTIPLATGVFFFWNSGHGMQMSQLGMLQSILCQLVTKFPDLIPRLFPERWEAYNLFSNDPQDLTKEELLRAFRLLADE</sequence>
<dbReference type="GeneID" id="36594933"/>
<evidence type="ECO:0000256" key="1">
    <source>
        <dbReference type="ARBA" id="ARBA00022737"/>
    </source>
</evidence>
<dbReference type="AlphaFoldDB" id="A0A2J6T9B4"/>